<dbReference type="RefSeq" id="XP_003740700.1">
    <property type="nucleotide sequence ID" value="XM_003740652.2"/>
</dbReference>
<dbReference type="KEGG" id="goe:100904312"/>
<dbReference type="Pfam" id="PF00335">
    <property type="entry name" value="Tetraspanin"/>
    <property type="match status" value="1"/>
</dbReference>
<reference evidence="7" key="1">
    <citation type="submission" date="2025-08" db="UniProtKB">
        <authorList>
            <consortium name="RefSeq"/>
        </authorList>
    </citation>
    <scope>IDENTIFICATION</scope>
</reference>
<organism evidence="6 7">
    <name type="scientific">Galendromus occidentalis</name>
    <name type="common">western predatory mite</name>
    <dbReference type="NCBI Taxonomy" id="34638"/>
    <lineage>
        <taxon>Eukaryota</taxon>
        <taxon>Metazoa</taxon>
        <taxon>Ecdysozoa</taxon>
        <taxon>Arthropoda</taxon>
        <taxon>Chelicerata</taxon>
        <taxon>Arachnida</taxon>
        <taxon>Acari</taxon>
        <taxon>Parasitiformes</taxon>
        <taxon>Mesostigmata</taxon>
        <taxon>Gamasina</taxon>
        <taxon>Phytoseioidea</taxon>
        <taxon>Phytoseiidae</taxon>
        <taxon>Typhlodrominae</taxon>
        <taxon>Galendromus</taxon>
    </lineage>
</organism>
<protein>
    <submittedName>
        <fullName evidence="7">Uncharacterized protein LOC100904312</fullName>
    </submittedName>
</protein>
<dbReference type="GeneID" id="100904312"/>
<dbReference type="InterPro" id="IPR008952">
    <property type="entry name" value="Tetraspanin_EC2_sf"/>
</dbReference>
<evidence type="ECO:0000313" key="7">
    <source>
        <dbReference type="RefSeq" id="XP_003740700.1"/>
    </source>
</evidence>
<evidence type="ECO:0000256" key="5">
    <source>
        <dbReference type="SAM" id="Phobius"/>
    </source>
</evidence>
<evidence type="ECO:0000256" key="1">
    <source>
        <dbReference type="ARBA" id="ARBA00004141"/>
    </source>
</evidence>
<dbReference type="GO" id="GO:0016020">
    <property type="term" value="C:membrane"/>
    <property type="evidence" value="ECO:0007669"/>
    <property type="project" value="UniProtKB-SubCell"/>
</dbReference>
<feature type="transmembrane region" description="Helical" evidence="5">
    <location>
        <begin position="105"/>
        <end position="128"/>
    </location>
</feature>
<sequence>MYTPRVFEVPHAHLVKPSVTPRTSRKFIQDSLDLSESIEFPTPVFGGKIIHHDPGQNRKFGNLLGTVYVLSGVFLATWALYSFVIDSSRTLMTQLYLVSNRNTNLKNIPTVILLVSLLAIVNGCFAFSKKICVRFIHFMLTVGVIGFLVYAAVAMKRGQPELEQFFRKDALRQLQEDYGILPEVTHGVDFIQVRFGCCGLQSPQNFDQSQWKRRGLNGRNEFPKTCFELKNADMNDAALNPVVKNNTAIHRQGCLPSIYEYLVWDTWELVACLCGTGLVMAVNMFLSCKYVR</sequence>
<dbReference type="InterPro" id="IPR018499">
    <property type="entry name" value="Tetraspanin/Peripherin"/>
</dbReference>
<evidence type="ECO:0000256" key="2">
    <source>
        <dbReference type="ARBA" id="ARBA00022692"/>
    </source>
</evidence>
<feature type="transmembrane region" description="Helical" evidence="5">
    <location>
        <begin position="63"/>
        <end position="85"/>
    </location>
</feature>
<name>A0AAJ6QQI2_9ACAR</name>
<proteinExistence type="predicted"/>
<feature type="transmembrane region" description="Helical" evidence="5">
    <location>
        <begin position="135"/>
        <end position="155"/>
    </location>
</feature>
<keyword evidence="6" id="KW-1185">Reference proteome</keyword>
<accession>A0AAJ6QQI2</accession>
<dbReference type="Gene3D" id="1.10.1450.10">
    <property type="entry name" value="Tetraspanin"/>
    <property type="match status" value="1"/>
</dbReference>
<keyword evidence="2 5" id="KW-0812">Transmembrane</keyword>
<feature type="transmembrane region" description="Helical" evidence="5">
    <location>
        <begin position="266"/>
        <end position="286"/>
    </location>
</feature>
<keyword evidence="3 5" id="KW-1133">Transmembrane helix</keyword>
<comment type="subcellular location">
    <subcellularLocation>
        <location evidence="1">Membrane</location>
        <topology evidence="1">Multi-pass membrane protein</topology>
    </subcellularLocation>
</comment>
<evidence type="ECO:0000313" key="6">
    <source>
        <dbReference type="Proteomes" id="UP000694867"/>
    </source>
</evidence>
<dbReference type="CTD" id="117407"/>
<gene>
    <name evidence="7" type="primary">LOC100904312</name>
</gene>
<keyword evidence="4 5" id="KW-0472">Membrane</keyword>
<dbReference type="AlphaFoldDB" id="A0AAJ6QQI2"/>
<dbReference type="Proteomes" id="UP000694867">
    <property type="component" value="Unplaced"/>
</dbReference>
<dbReference type="SUPFAM" id="SSF48652">
    <property type="entry name" value="Tetraspanin"/>
    <property type="match status" value="1"/>
</dbReference>
<evidence type="ECO:0000256" key="3">
    <source>
        <dbReference type="ARBA" id="ARBA00022989"/>
    </source>
</evidence>
<evidence type="ECO:0000256" key="4">
    <source>
        <dbReference type="ARBA" id="ARBA00023136"/>
    </source>
</evidence>